<dbReference type="AlphaFoldDB" id="A0A645E5D2"/>
<comment type="caution">
    <text evidence="2">The sequence shown here is derived from an EMBL/GenBank/DDBJ whole genome shotgun (WGS) entry which is preliminary data.</text>
</comment>
<name>A0A645E5D2_9ZZZZ</name>
<proteinExistence type="predicted"/>
<feature type="coiled-coil region" evidence="1">
    <location>
        <begin position="24"/>
        <end position="51"/>
    </location>
</feature>
<accession>A0A645E5D2</accession>
<reference evidence="2" key="1">
    <citation type="submission" date="2019-08" db="EMBL/GenBank/DDBJ databases">
        <authorList>
            <person name="Kucharzyk K."/>
            <person name="Murdoch R.W."/>
            <person name="Higgins S."/>
            <person name="Loffler F."/>
        </authorList>
    </citation>
    <scope>NUCLEOTIDE SEQUENCE</scope>
</reference>
<evidence type="ECO:0008006" key="3">
    <source>
        <dbReference type="Google" id="ProtNLM"/>
    </source>
</evidence>
<dbReference type="EMBL" id="VSSQ01043069">
    <property type="protein sequence ID" value="MPM96716.1"/>
    <property type="molecule type" value="Genomic_DNA"/>
</dbReference>
<evidence type="ECO:0000313" key="2">
    <source>
        <dbReference type="EMBL" id="MPM96716.1"/>
    </source>
</evidence>
<keyword evidence="1" id="KW-0175">Coiled coil</keyword>
<evidence type="ECO:0000256" key="1">
    <source>
        <dbReference type="SAM" id="Coils"/>
    </source>
</evidence>
<protein>
    <recommendedName>
        <fullName evidence="3">IS110 family transposase</fullName>
    </recommendedName>
</protein>
<sequence>MILDCVQNDGDTIRDYQASRDFITQSLVRDLERQQAELSQIDAEIEKMLATFDYKLTTLPGVGSAIAGKLIAEIGDIRRLRTDSGEMASRPIETEISMEDASLAQKGPQSAYDVIIKYDKMGSFKNV</sequence>
<organism evidence="2">
    <name type="scientific">bioreactor metagenome</name>
    <dbReference type="NCBI Taxonomy" id="1076179"/>
    <lineage>
        <taxon>unclassified sequences</taxon>
        <taxon>metagenomes</taxon>
        <taxon>ecological metagenomes</taxon>
    </lineage>
</organism>
<gene>
    <name evidence="2" type="ORF">SDC9_143881</name>
</gene>